<feature type="non-terminal residue" evidence="18">
    <location>
        <position position="558"/>
    </location>
</feature>
<evidence type="ECO:0000313" key="18">
    <source>
        <dbReference type="EMBL" id="KAG2465959.1"/>
    </source>
</evidence>
<dbReference type="InterPro" id="IPR001163">
    <property type="entry name" value="Sm_dom_euk/arc"/>
</dbReference>
<dbReference type="CDD" id="cd08544">
    <property type="entry name" value="Reeler"/>
    <property type="match status" value="1"/>
</dbReference>
<feature type="non-terminal residue" evidence="18">
    <location>
        <position position="1"/>
    </location>
</feature>
<dbReference type="InterPro" id="IPR047575">
    <property type="entry name" value="Sm"/>
</dbReference>
<sequence length="558" mass="61004">MSLRKQTPSDFLKQIIGRPVVVKLNSGVDYRGVLACLDGYMNIAVEQTEEYVNGQLKNKYGDAFLRGNNDSLGVPIPPNPLTAVFGGLLSGLKVSQKMKPTTMAILWAGIAFSVMPCTSGFSHGANPSACIDMKPRHIQVGPQNPHKSSITLRTDRTTYLPGQTVTVTVRSTRDFMGFLIQGRRVIDDRIVGSFIVFPSESKLLQCQESGDSVTHSDKSLKRNLLFVWKAPALSIGDIQFYVSIVQSYFIYWARINSTVVRDVTPKGTTPVALQTGQLSTSGDWSANSSLTRTTEAISDAGHNEASLFEEDTQENKEEKLRAAATQQKQSLTEPLDRFMQTRAGGESTAGELERCHGCQEDAQARSSKDVTDVSRSWSETLLLPTSWPQVETSSVVTSQLRQHQATMADNPSPALKQSVLVTLKVSADFLQQTEKGEPREQKAGRDRNKSIGAESRPTHEDGTSSKEGGNLARGSQLGAVELGILLGCSAGLGMAMAAGLRYLRAQYCRKRTEVSFTEQNNGIIHVQESGELVQVRKVRENSFVLVQAEYNVITPPGK</sequence>
<gene>
    <name evidence="18" type="primary">Reeld1</name>
    <name evidence="18" type="ORF">GTO96_0016150</name>
</gene>
<keyword evidence="5" id="KW-0963">Cytoplasm</keyword>
<feature type="region of interest" description="Disordered" evidence="14">
    <location>
        <begin position="431"/>
        <end position="472"/>
    </location>
</feature>
<dbReference type="GO" id="GO:0005737">
    <property type="term" value="C:cytoplasm"/>
    <property type="evidence" value="ECO:0007669"/>
    <property type="project" value="UniProtKB-SubCell"/>
</dbReference>
<keyword evidence="15" id="KW-1133">Transmembrane helix</keyword>
<dbReference type="InterPro" id="IPR042307">
    <property type="entry name" value="Reeler_sf"/>
</dbReference>
<evidence type="ECO:0000256" key="1">
    <source>
        <dbReference type="ARBA" id="ARBA00004123"/>
    </source>
</evidence>
<feature type="domain" description="Sm" evidence="17">
    <location>
        <begin position="7"/>
        <end position="79"/>
    </location>
</feature>
<dbReference type="GO" id="GO:0120115">
    <property type="term" value="C:Lsm2-8 complex"/>
    <property type="evidence" value="ECO:0007669"/>
    <property type="project" value="UniProtKB-ARBA"/>
</dbReference>
<dbReference type="FunFam" id="2.30.30.100:FF:000010">
    <property type="entry name" value="U6 snRNA-associated Sm-like protein LSm6"/>
    <property type="match status" value="1"/>
</dbReference>
<comment type="caution">
    <text evidence="18">The sequence shown here is derived from an EMBL/GenBank/DDBJ whole genome shotgun (WGS) entry which is preliminary data.</text>
</comment>
<evidence type="ECO:0000256" key="15">
    <source>
        <dbReference type="SAM" id="Phobius"/>
    </source>
</evidence>
<dbReference type="SUPFAM" id="SSF50182">
    <property type="entry name" value="Sm-like ribonucleoproteins"/>
    <property type="match status" value="1"/>
</dbReference>
<dbReference type="GO" id="GO:0000398">
    <property type="term" value="P:mRNA splicing, via spliceosome"/>
    <property type="evidence" value="ECO:0007669"/>
    <property type="project" value="UniProtKB-ARBA"/>
</dbReference>
<keyword evidence="7" id="KW-0747">Spliceosome</keyword>
<evidence type="ECO:0000256" key="3">
    <source>
        <dbReference type="ARBA" id="ARBA00007927"/>
    </source>
</evidence>
<evidence type="ECO:0000256" key="4">
    <source>
        <dbReference type="ARBA" id="ARBA00014768"/>
    </source>
</evidence>
<dbReference type="PROSITE" id="PS52002">
    <property type="entry name" value="SM"/>
    <property type="match status" value="1"/>
</dbReference>
<dbReference type="PANTHER" id="PTHR45828">
    <property type="entry name" value="CYTOCHROME B561/FERRIC REDUCTASE TRANSMEMBRANE"/>
    <property type="match status" value="1"/>
</dbReference>
<keyword evidence="19" id="KW-1185">Reference proteome</keyword>
<dbReference type="Proteomes" id="UP000886611">
    <property type="component" value="Unassembled WGS sequence"/>
</dbReference>
<dbReference type="InterPro" id="IPR010920">
    <property type="entry name" value="LSM_dom_sf"/>
</dbReference>
<comment type="subcellular location">
    <subcellularLocation>
        <location evidence="2">Cytoplasm</location>
    </subcellularLocation>
    <subcellularLocation>
        <location evidence="1">Nucleus</location>
    </subcellularLocation>
</comment>
<dbReference type="Pfam" id="PF02014">
    <property type="entry name" value="Reeler"/>
    <property type="match status" value="1"/>
</dbReference>
<dbReference type="InterPro" id="IPR051237">
    <property type="entry name" value="Ferric-chelate_Red/DefProt"/>
</dbReference>
<feature type="domain" description="Reelin" evidence="16">
    <location>
        <begin position="115"/>
        <end position="276"/>
    </location>
</feature>
<evidence type="ECO:0000256" key="7">
    <source>
        <dbReference type="ARBA" id="ARBA00022728"/>
    </source>
</evidence>
<comment type="similarity">
    <text evidence="3">Belongs to the snRNP Sm proteins family. SmF/LSm6 subfamily.</text>
</comment>
<feature type="compositionally biased region" description="Basic and acidic residues" evidence="14">
    <location>
        <begin position="434"/>
        <end position="449"/>
    </location>
</feature>
<dbReference type="PROSITE" id="PS51019">
    <property type="entry name" value="REELIN"/>
    <property type="match status" value="1"/>
</dbReference>
<dbReference type="GO" id="GO:0016020">
    <property type="term" value="C:membrane"/>
    <property type="evidence" value="ECO:0007669"/>
    <property type="project" value="TreeGrafter"/>
</dbReference>
<dbReference type="AlphaFoldDB" id="A0A8X8BT13"/>
<evidence type="ECO:0000256" key="6">
    <source>
        <dbReference type="ARBA" id="ARBA00022664"/>
    </source>
</evidence>
<evidence type="ECO:0000313" key="19">
    <source>
        <dbReference type="Proteomes" id="UP000886611"/>
    </source>
</evidence>
<evidence type="ECO:0000256" key="13">
    <source>
        <dbReference type="ARBA" id="ARBA00065816"/>
    </source>
</evidence>
<keyword evidence="9" id="KW-0508">mRNA splicing</keyword>
<evidence type="ECO:0000256" key="2">
    <source>
        <dbReference type="ARBA" id="ARBA00004496"/>
    </source>
</evidence>
<evidence type="ECO:0000256" key="8">
    <source>
        <dbReference type="ARBA" id="ARBA00022884"/>
    </source>
</evidence>
<keyword evidence="15" id="KW-0472">Membrane</keyword>
<accession>A0A8X8BT13</accession>
<evidence type="ECO:0000259" key="16">
    <source>
        <dbReference type="PROSITE" id="PS51019"/>
    </source>
</evidence>
<evidence type="ECO:0000256" key="10">
    <source>
        <dbReference type="ARBA" id="ARBA00023242"/>
    </source>
</evidence>
<dbReference type="GO" id="GO:0003723">
    <property type="term" value="F:RNA binding"/>
    <property type="evidence" value="ECO:0007669"/>
    <property type="project" value="UniProtKB-KW"/>
</dbReference>
<comment type="function">
    <text evidence="12">Plays a role in pre-mRNA splicing as component of the U4/U6-U5 tri-snRNP complex that is involved in spliceosome assembly, and as component of the precatalytic spliceosome (spliceosome B complex). The heptameric LSM2-8 complex binds specifically to the 3'-terminal U-tract of U6 snRNA. Component of LSm protein complexes, which are involved in RNA processing and may function in a chaperone-like manner, facilitating the efficient association of RNA processing factors with their substrates. Component of the cytoplasmic LSM1-LSM7 complex, which is thought to be involved in mRNA degradation by activating the decapping step in the 5'-to-3' mRNA decay pathway.</text>
</comment>
<evidence type="ECO:0000256" key="11">
    <source>
        <dbReference type="ARBA" id="ARBA00023274"/>
    </source>
</evidence>
<keyword evidence="6" id="KW-0507">mRNA processing</keyword>
<evidence type="ECO:0000256" key="12">
    <source>
        <dbReference type="ARBA" id="ARBA00054795"/>
    </source>
</evidence>
<dbReference type="InterPro" id="IPR002861">
    <property type="entry name" value="Reeler_dom"/>
</dbReference>
<dbReference type="EMBL" id="JAATIS010001721">
    <property type="protein sequence ID" value="KAG2465959.1"/>
    <property type="molecule type" value="Genomic_DNA"/>
</dbReference>
<evidence type="ECO:0000256" key="9">
    <source>
        <dbReference type="ARBA" id="ARBA00023187"/>
    </source>
</evidence>
<dbReference type="Gene3D" id="2.60.40.4060">
    <property type="entry name" value="Reeler domain"/>
    <property type="match status" value="1"/>
</dbReference>
<dbReference type="Gene3D" id="2.30.30.100">
    <property type="match status" value="1"/>
</dbReference>
<dbReference type="CDD" id="cd01726">
    <property type="entry name" value="LSm6"/>
    <property type="match status" value="1"/>
</dbReference>
<evidence type="ECO:0000256" key="14">
    <source>
        <dbReference type="SAM" id="MobiDB-lite"/>
    </source>
</evidence>
<organism evidence="18 19">
    <name type="scientific">Polypterus senegalus</name>
    <name type="common">Senegal bichir</name>
    <dbReference type="NCBI Taxonomy" id="55291"/>
    <lineage>
        <taxon>Eukaryota</taxon>
        <taxon>Metazoa</taxon>
        <taxon>Chordata</taxon>
        <taxon>Craniata</taxon>
        <taxon>Vertebrata</taxon>
        <taxon>Euteleostomi</taxon>
        <taxon>Actinopterygii</taxon>
        <taxon>Polypteriformes</taxon>
        <taxon>Polypteridae</taxon>
        <taxon>Polypterus</taxon>
    </lineage>
</organism>
<name>A0A8X8BT13_POLSE</name>
<dbReference type="Pfam" id="PF01423">
    <property type="entry name" value="LSM"/>
    <property type="match status" value="1"/>
</dbReference>
<evidence type="ECO:0000259" key="17">
    <source>
        <dbReference type="PROSITE" id="PS52002"/>
    </source>
</evidence>
<keyword evidence="11" id="KW-0687">Ribonucleoprotein</keyword>
<keyword evidence="10" id="KW-0539">Nucleus</keyword>
<reference evidence="18 19" key="1">
    <citation type="journal article" date="2021" name="Cell">
        <title>Tracing the genetic footprints of vertebrate landing in non-teleost ray-finned fishes.</title>
        <authorList>
            <person name="Bi X."/>
            <person name="Wang K."/>
            <person name="Yang L."/>
            <person name="Pan H."/>
            <person name="Jiang H."/>
            <person name="Wei Q."/>
            <person name="Fang M."/>
            <person name="Yu H."/>
            <person name="Zhu C."/>
            <person name="Cai Y."/>
            <person name="He Y."/>
            <person name="Gan X."/>
            <person name="Zeng H."/>
            <person name="Yu D."/>
            <person name="Zhu Y."/>
            <person name="Jiang H."/>
            <person name="Qiu Q."/>
            <person name="Yang H."/>
            <person name="Zhang Y.E."/>
            <person name="Wang W."/>
            <person name="Zhu M."/>
            <person name="He S."/>
            <person name="Zhang G."/>
        </authorList>
    </citation>
    <scope>NUCLEOTIDE SEQUENCE [LARGE SCALE GENOMIC DNA]</scope>
    <source>
        <strain evidence="18">Bchr_013</strain>
    </source>
</reference>
<keyword evidence="15" id="KW-0812">Transmembrane</keyword>
<dbReference type="SMART" id="SM00651">
    <property type="entry name" value="Sm"/>
    <property type="match status" value="1"/>
</dbReference>
<comment type="subunit">
    <text evidence="13">Component of the precatalytic spliceosome (spliceosome B complex). Component of the U4/U6-U5 tri-snRNP complex, a building block of the precatalytic spliceosome (spliceosome B complex). The U4/U6-U5 tri-snRNP complex is composed of the U4, U6 and U5 snRNAs and at least PRPF3, PRPF4, PRPF6, PRPF8, PRPF31, SNRNP200, TXNL4A, SNRNP40, SNRPB, SNRPD1, SNRPD2, SNRPD3, SNRPE, SNRPF, SNRPG, DDX23, CD2BP2, PPIH, SNU13, EFTUD2, SART1 and USP39, plus LSM2, LSM3, LSM4, LSM5, LSM6, LSM7 and LSM8. LSM2, LSM3, LSM4, LSM5, LSM6, LSM7 and LSM8 form a heptameric, ring-shaped subcomplex (the LSM2-8 complex) that is part of the U4/U6-U5 tri-snRNP complex and the precatalytic spliceosome. Component of the heptameric LSM1-LSM7 complex, which consists of LSM1, LSM2, LSM3, LSM4, LSM5, LSM6 and LSM7.</text>
</comment>
<keyword evidence="8" id="KW-0694">RNA-binding</keyword>
<evidence type="ECO:0000256" key="5">
    <source>
        <dbReference type="ARBA" id="ARBA00022490"/>
    </source>
</evidence>
<feature type="transmembrane region" description="Helical" evidence="15">
    <location>
        <begin position="482"/>
        <end position="503"/>
    </location>
</feature>
<protein>
    <recommendedName>
        <fullName evidence="4">U6 snRNA-associated Sm-like protein LSm6</fullName>
    </recommendedName>
</protein>
<proteinExistence type="inferred from homology"/>
<dbReference type="PANTHER" id="PTHR45828:SF51">
    <property type="entry name" value="REELIN DOMAIN-CONTAINING PROTEIN 1"/>
    <property type="match status" value="1"/>
</dbReference>
<dbReference type="GO" id="GO:0005681">
    <property type="term" value="C:spliceosomal complex"/>
    <property type="evidence" value="ECO:0007669"/>
    <property type="project" value="UniProtKB-KW"/>
</dbReference>